<dbReference type="EC" id="1.1.1.41" evidence="2"/>
<evidence type="ECO:0000256" key="1">
    <source>
        <dbReference type="ARBA" id="ARBA00007769"/>
    </source>
</evidence>
<evidence type="ECO:0000256" key="5">
    <source>
        <dbReference type="ARBA" id="ARBA00042642"/>
    </source>
</evidence>
<evidence type="ECO:0000256" key="4">
    <source>
        <dbReference type="ARBA" id="ARBA00023002"/>
    </source>
</evidence>
<dbReference type="PANTHER" id="PTHR11835">
    <property type="entry name" value="DECARBOXYLATING DEHYDROGENASES-ISOCITRATE, ISOPROPYLMALATE, TARTRATE"/>
    <property type="match status" value="1"/>
</dbReference>
<keyword evidence="3" id="KW-0816">Tricarboxylic acid cycle</keyword>
<reference evidence="8 9" key="1">
    <citation type="journal article" date="2019" name="PLoS Pathog.">
        <title>Genome sequence of the bovine parasite Schistosoma bovis Tanzania.</title>
        <authorList>
            <person name="Oey H."/>
            <person name="Zakrzewski M."/>
            <person name="Gobert G."/>
            <person name="Gravermann K."/>
            <person name="Stoye J."/>
            <person name="Jones M."/>
            <person name="Mcmanus D."/>
            <person name="Krause L."/>
        </authorList>
    </citation>
    <scope>NUCLEOTIDE SEQUENCE [LARGE SCALE GENOMIC DNA]</scope>
    <source>
        <strain evidence="8 9">TAN1997</strain>
    </source>
</reference>
<name>A0A430QD07_SCHBO</name>
<dbReference type="SUPFAM" id="SSF53659">
    <property type="entry name" value="Isocitrate/Isopropylmalate dehydrogenase-like"/>
    <property type="match status" value="1"/>
</dbReference>
<dbReference type="Gene3D" id="3.40.718.10">
    <property type="entry name" value="Isopropylmalate Dehydrogenase"/>
    <property type="match status" value="1"/>
</dbReference>
<sequence length="120" mass="12845">LDTVCLNPVQDPTRSGALVMPNWYGNTLNDQAVCLNEGRGVTTSEKTSGTEAILESIIATDHDIAGQDRSNPTALFSPAIMIIFYMDLNTYADLIESAALATIREAKNLIADHGSRSACS</sequence>
<dbReference type="PANTHER" id="PTHR11835:SF34">
    <property type="entry name" value="ISOCITRATE DEHYDROGENASE [NAD] SUBUNIT ALPHA, MITOCHONDRIAL"/>
    <property type="match status" value="1"/>
</dbReference>
<feature type="non-terminal residue" evidence="8">
    <location>
        <position position="1"/>
    </location>
</feature>
<organism evidence="8 9">
    <name type="scientific">Schistosoma bovis</name>
    <name type="common">Blood fluke</name>
    <dbReference type="NCBI Taxonomy" id="6184"/>
    <lineage>
        <taxon>Eukaryota</taxon>
        <taxon>Metazoa</taxon>
        <taxon>Spiralia</taxon>
        <taxon>Lophotrochozoa</taxon>
        <taxon>Platyhelminthes</taxon>
        <taxon>Trematoda</taxon>
        <taxon>Digenea</taxon>
        <taxon>Strigeidida</taxon>
        <taxon>Schistosomatoidea</taxon>
        <taxon>Schistosomatidae</taxon>
        <taxon>Schistosoma</taxon>
    </lineage>
</organism>
<evidence type="ECO:0000256" key="3">
    <source>
        <dbReference type="ARBA" id="ARBA00022532"/>
    </source>
</evidence>
<dbReference type="GO" id="GO:0005739">
    <property type="term" value="C:mitochondrion"/>
    <property type="evidence" value="ECO:0007669"/>
    <property type="project" value="TreeGrafter"/>
</dbReference>
<keyword evidence="9" id="KW-1185">Reference proteome</keyword>
<gene>
    <name evidence="8" type="ORF">DC041_0007655</name>
</gene>
<accession>A0A430QD07</accession>
<dbReference type="Proteomes" id="UP000290809">
    <property type="component" value="Unassembled WGS sequence"/>
</dbReference>
<evidence type="ECO:0000256" key="2">
    <source>
        <dbReference type="ARBA" id="ARBA00013012"/>
    </source>
</evidence>
<evidence type="ECO:0000313" key="8">
    <source>
        <dbReference type="EMBL" id="RTG85600.1"/>
    </source>
</evidence>
<dbReference type="AlphaFoldDB" id="A0A430QD07"/>
<dbReference type="GO" id="GO:0006099">
    <property type="term" value="P:tricarboxylic acid cycle"/>
    <property type="evidence" value="ECO:0007669"/>
    <property type="project" value="UniProtKB-KW"/>
</dbReference>
<comment type="caution">
    <text evidence="8">The sequence shown here is derived from an EMBL/GenBank/DDBJ whole genome shotgun (WGS) entry which is preliminary data.</text>
</comment>
<comment type="similarity">
    <text evidence="1">Belongs to the isocitrate and isopropylmalate dehydrogenases family.</text>
</comment>
<evidence type="ECO:0000256" key="6">
    <source>
        <dbReference type="ARBA" id="ARBA00042862"/>
    </source>
</evidence>
<evidence type="ECO:0000313" key="9">
    <source>
        <dbReference type="Proteomes" id="UP000290809"/>
    </source>
</evidence>
<keyword evidence="4" id="KW-0560">Oxidoreductase</keyword>
<feature type="domain" description="Isopropylmalate dehydrogenase-like" evidence="7">
    <location>
        <begin position="2"/>
        <end position="112"/>
    </location>
</feature>
<protein>
    <recommendedName>
        <fullName evidence="2">isocitrate dehydrogenase (NAD(+))</fullName>
        <ecNumber evidence="2">1.1.1.41</ecNumber>
    </recommendedName>
    <alternativeName>
        <fullName evidence="6">Isocitric dehydrogenase subunit alpha</fullName>
    </alternativeName>
    <alternativeName>
        <fullName evidence="5">NAD(+)-specific ICDH subunit alpha</fullName>
    </alternativeName>
</protein>
<dbReference type="InterPro" id="IPR024084">
    <property type="entry name" value="IsoPropMal-DH-like_dom"/>
</dbReference>
<dbReference type="STRING" id="6184.A0A430QD07"/>
<evidence type="ECO:0000259" key="7">
    <source>
        <dbReference type="Pfam" id="PF00180"/>
    </source>
</evidence>
<proteinExistence type="inferred from homology"/>
<dbReference type="Pfam" id="PF00180">
    <property type="entry name" value="Iso_dh"/>
    <property type="match status" value="1"/>
</dbReference>
<dbReference type="EMBL" id="QMKO01001942">
    <property type="protein sequence ID" value="RTG85600.1"/>
    <property type="molecule type" value="Genomic_DNA"/>
</dbReference>
<dbReference type="GO" id="GO:0004449">
    <property type="term" value="F:isocitrate dehydrogenase (NAD+) activity"/>
    <property type="evidence" value="ECO:0007669"/>
    <property type="project" value="UniProtKB-EC"/>
</dbReference>
<dbReference type="GO" id="GO:0006102">
    <property type="term" value="P:isocitrate metabolic process"/>
    <property type="evidence" value="ECO:0007669"/>
    <property type="project" value="TreeGrafter"/>
</dbReference>